<evidence type="ECO:0000313" key="9">
    <source>
        <dbReference type="EMBL" id="HIZ89096.1"/>
    </source>
</evidence>
<evidence type="ECO:0000256" key="6">
    <source>
        <dbReference type="ARBA" id="ARBA00022989"/>
    </source>
</evidence>
<dbReference type="PROSITE" id="PS51257">
    <property type="entry name" value="PROKAR_LIPOPROTEIN"/>
    <property type="match status" value="1"/>
</dbReference>
<keyword evidence="4" id="KW-1003">Cell membrane</keyword>
<dbReference type="GO" id="GO:0005886">
    <property type="term" value="C:plasma membrane"/>
    <property type="evidence" value="ECO:0007669"/>
    <property type="project" value="UniProtKB-SubCell"/>
</dbReference>
<dbReference type="GO" id="GO:1903785">
    <property type="term" value="P:L-valine transmembrane transport"/>
    <property type="evidence" value="ECO:0007669"/>
    <property type="project" value="TreeGrafter"/>
</dbReference>
<evidence type="ECO:0000256" key="2">
    <source>
        <dbReference type="ARBA" id="ARBA00010735"/>
    </source>
</evidence>
<dbReference type="Proteomes" id="UP000824176">
    <property type="component" value="Unassembled WGS sequence"/>
</dbReference>
<feature type="transmembrane region" description="Helical" evidence="8">
    <location>
        <begin position="62"/>
        <end position="84"/>
    </location>
</feature>
<evidence type="ECO:0000256" key="3">
    <source>
        <dbReference type="ARBA" id="ARBA00022448"/>
    </source>
</evidence>
<feature type="transmembrane region" description="Helical" evidence="8">
    <location>
        <begin position="27"/>
        <end position="56"/>
    </location>
</feature>
<evidence type="ECO:0000313" key="10">
    <source>
        <dbReference type="Proteomes" id="UP000824176"/>
    </source>
</evidence>
<comment type="subcellular location">
    <subcellularLocation>
        <location evidence="1">Cell membrane</location>
        <topology evidence="1">Multi-pass membrane protein</topology>
    </subcellularLocation>
</comment>
<evidence type="ECO:0000256" key="7">
    <source>
        <dbReference type="ARBA" id="ARBA00023136"/>
    </source>
</evidence>
<comment type="similarity">
    <text evidence="2">Belongs to the AzlC family.</text>
</comment>
<evidence type="ECO:0000256" key="5">
    <source>
        <dbReference type="ARBA" id="ARBA00022692"/>
    </source>
</evidence>
<dbReference type="AlphaFoldDB" id="A0A9D2GU96"/>
<reference evidence="9" key="1">
    <citation type="journal article" date="2021" name="PeerJ">
        <title>Extensive microbial diversity within the chicken gut microbiome revealed by metagenomics and culture.</title>
        <authorList>
            <person name="Gilroy R."/>
            <person name="Ravi A."/>
            <person name="Getino M."/>
            <person name="Pursley I."/>
            <person name="Horton D.L."/>
            <person name="Alikhan N.F."/>
            <person name="Baker D."/>
            <person name="Gharbi K."/>
            <person name="Hall N."/>
            <person name="Watson M."/>
            <person name="Adriaenssens E.M."/>
            <person name="Foster-Nyarko E."/>
            <person name="Jarju S."/>
            <person name="Secka A."/>
            <person name="Antonio M."/>
            <person name="Oren A."/>
            <person name="Chaudhuri R.R."/>
            <person name="La Ragione R."/>
            <person name="Hildebrand F."/>
            <person name="Pallen M.J."/>
        </authorList>
    </citation>
    <scope>NUCLEOTIDE SEQUENCE</scope>
    <source>
        <strain evidence="9">ChiW4-1371</strain>
    </source>
</reference>
<gene>
    <name evidence="9" type="ORF">H9804_04060</name>
</gene>
<keyword evidence="7 8" id="KW-0472">Membrane</keyword>
<keyword evidence="5 8" id="KW-0812">Transmembrane</keyword>
<dbReference type="Pfam" id="PF03591">
    <property type="entry name" value="AzlC"/>
    <property type="match status" value="1"/>
</dbReference>
<protein>
    <submittedName>
        <fullName evidence="9">AzlC family ABC transporter permease</fullName>
    </submittedName>
</protein>
<keyword evidence="3" id="KW-0813">Transport</keyword>
<dbReference type="PANTHER" id="PTHR34979:SF1">
    <property type="entry name" value="INNER MEMBRANE PROTEIN YGAZ"/>
    <property type="match status" value="1"/>
</dbReference>
<name>A0A9D2GU96_9BACT</name>
<proteinExistence type="inferred from homology"/>
<keyword evidence="6 8" id="KW-1133">Transmembrane helix</keyword>
<feature type="transmembrane region" description="Helical" evidence="8">
    <location>
        <begin position="198"/>
        <end position="227"/>
    </location>
</feature>
<dbReference type="PANTHER" id="PTHR34979">
    <property type="entry name" value="INNER MEMBRANE PROTEIN YGAZ"/>
    <property type="match status" value="1"/>
</dbReference>
<accession>A0A9D2GU96</accession>
<reference evidence="9" key="2">
    <citation type="submission" date="2021-04" db="EMBL/GenBank/DDBJ databases">
        <authorList>
            <person name="Gilroy R."/>
        </authorList>
    </citation>
    <scope>NUCLEOTIDE SEQUENCE</scope>
    <source>
        <strain evidence="9">ChiW4-1371</strain>
    </source>
</reference>
<feature type="transmembrane region" description="Helical" evidence="8">
    <location>
        <begin position="167"/>
        <end position="186"/>
    </location>
</feature>
<dbReference type="InterPro" id="IPR011606">
    <property type="entry name" value="Brnchd-chn_aa_trnsp_permease"/>
</dbReference>
<evidence type="ECO:0000256" key="1">
    <source>
        <dbReference type="ARBA" id="ARBA00004651"/>
    </source>
</evidence>
<sequence length="237" mass="25476">MVSENKKNKINDFLSGLKLFFPIGAGYLPLGFACGIVCAEAGMSVVQIFIMSLFVYAGAGQYIAGGMIAAGASPFSIIITTLIVNSRHVLYTSVLYPYIAKWSFLKQSIFATEITDEVFAMHSSYMAKNGANTVTAFTLNIFSHSSWIISNTIGGISASLIPDSSKFGLDFTLYALFIALILPRLVNYAQAAAFITGGLIAVIFALFDMVYFGIIAGAVAGATVGFYTGRRLHYVQQ</sequence>
<dbReference type="EMBL" id="DXAQ01000063">
    <property type="protein sequence ID" value="HIZ89096.1"/>
    <property type="molecule type" value="Genomic_DNA"/>
</dbReference>
<evidence type="ECO:0000256" key="4">
    <source>
        <dbReference type="ARBA" id="ARBA00022475"/>
    </source>
</evidence>
<evidence type="ECO:0000256" key="8">
    <source>
        <dbReference type="SAM" id="Phobius"/>
    </source>
</evidence>
<organism evidence="9 10">
    <name type="scientific">Candidatus Mucispirillum faecigallinarum</name>
    <dbReference type="NCBI Taxonomy" id="2838699"/>
    <lineage>
        <taxon>Bacteria</taxon>
        <taxon>Pseudomonadati</taxon>
        <taxon>Deferribacterota</taxon>
        <taxon>Deferribacteres</taxon>
        <taxon>Deferribacterales</taxon>
        <taxon>Mucispirillaceae</taxon>
        <taxon>Mucispirillum</taxon>
    </lineage>
</organism>
<comment type="caution">
    <text evidence="9">The sequence shown here is derived from an EMBL/GenBank/DDBJ whole genome shotgun (WGS) entry which is preliminary data.</text>
</comment>